<keyword evidence="4" id="KW-0720">Serine protease</keyword>
<evidence type="ECO:0000256" key="2">
    <source>
        <dbReference type="ARBA" id="ARBA00022670"/>
    </source>
</evidence>
<dbReference type="Proteomes" id="UP000239388">
    <property type="component" value="Unassembled WGS sequence"/>
</dbReference>
<evidence type="ECO:0000256" key="5">
    <source>
        <dbReference type="SAM" id="Phobius"/>
    </source>
</evidence>
<dbReference type="InterPro" id="IPR009003">
    <property type="entry name" value="Peptidase_S1_PA"/>
</dbReference>
<dbReference type="Pfam" id="PF13365">
    <property type="entry name" value="Trypsin_2"/>
    <property type="match status" value="1"/>
</dbReference>
<gene>
    <name evidence="7" type="ORF">C5Y98_00325</name>
</gene>
<evidence type="ECO:0000256" key="4">
    <source>
        <dbReference type="ARBA" id="ARBA00022825"/>
    </source>
</evidence>
<dbReference type="InterPro" id="IPR001478">
    <property type="entry name" value="PDZ"/>
</dbReference>
<dbReference type="Gene3D" id="2.30.42.10">
    <property type="match status" value="1"/>
</dbReference>
<dbReference type="InterPro" id="IPR043504">
    <property type="entry name" value="Peptidase_S1_PA_chymotrypsin"/>
</dbReference>
<evidence type="ECO:0000256" key="1">
    <source>
        <dbReference type="ARBA" id="ARBA00010541"/>
    </source>
</evidence>
<dbReference type="OrthoDB" id="248175at2"/>
<keyword evidence="2" id="KW-0645">Protease</keyword>
<feature type="domain" description="PDZ" evidence="6">
    <location>
        <begin position="277"/>
        <end position="377"/>
    </location>
</feature>
<evidence type="ECO:0000259" key="6">
    <source>
        <dbReference type="PROSITE" id="PS50106"/>
    </source>
</evidence>
<dbReference type="Gene3D" id="2.40.10.10">
    <property type="entry name" value="Trypsin-like serine proteases"/>
    <property type="match status" value="2"/>
</dbReference>
<dbReference type="InterPro" id="IPR001940">
    <property type="entry name" value="Peptidase_S1C"/>
</dbReference>
<feature type="transmembrane region" description="Helical" evidence="5">
    <location>
        <begin position="21"/>
        <end position="41"/>
    </location>
</feature>
<reference evidence="7 8" key="1">
    <citation type="submission" date="2018-02" db="EMBL/GenBank/DDBJ databases">
        <title>Comparative genomes isolates from brazilian mangrove.</title>
        <authorList>
            <person name="Araujo J.E."/>
            <person name="Taketani R.G."/>
            <person name="Silva M.C.P."/>
            <person name="Loureco M.V."/>
            <person name="Andreote F.D."/>
        </authorList>
    </citation>
    <scope>NUCLEOTIDE SEQUENCE [LARGE SCALE GENOMIC DNA]</scope>
    <source>
        <strain evidence="7 8">NAP PRIS-MGV</strain>
    </source>
</reference>
<dbReference type="PROSITE" id="PS50106">
    <property type="entry name" value="PDZ"/>
    <property type="match status" value="1"/>
</dbReference>
<dbReference type="SUPFAM" id="SSF50156">
    <property type="entry name" value="PDZ domain-like"/>
    <property type="match status" value="1"/>
</dbReference>
<dbReference type="Pfam" id="PF13180">
    <property type="entry name" value="PDZ_2"/>
    <property type="match status" value="1"/>
</dbReference>
<dbReference type="AlphaFoldDB" id="A0A2S8GHA8"/>
<sequence length="395" mass="41040">MSAGLPPEQRAQPSPIAFLRLFVFCFAIALAVSWVVTSFMVSDQRPVIDPTAEPRQVTARGDLAADEKATIELFESASPSVVYITTTAFARRAMNANPVEIPSGAGSGIVWDKKGHIVTNYHVIRDVDQGNGGRAIVTFADQTSHEARILGGSPDNDLAVLQLVNPAAAPLIPLQIGESKNLKVGQKAFAIGNPFGFDQTLTTGVISGLGRSITSESGQPINDLIQTDAAINPGNSGGPLLDSSGLLIGLNTAIYSPSGAYSGIGLAIPVDTVNAVTTEILRTGKVSRPYMGVAVLPAAAVSQLHQQGALIGDVIKGSPADQAGLQPTTVTQQGVDKFGDVIIAIDGNPVVSHADITGQLVQHKPGDTIKVTVIRDAGTPNPQEVTVDVTLAESH</sequence>
<comment type="similarity">
    <text evidence="1">Belongs to the peptidase S1C family.</text>
</comment>
<dbReference type="SUPFAM" id="SSF50494">
    <property type="entry name" value="Trypsin-like serine proteases"/>
    <property type="match status" value="1"/>
</dbReference>
<protein>
    <submittedName>
        <fullName evidence="7">2-alkenal reductase</fullName>
    </submittedName>
</protein>
<dbReference type="InterPro" id="IPR051201">
    <property type="entry name" value="Chloro_Bact_Ser_Proteases"/>
</dbReference>
<dbReference type="PANTHER" id="PTHR43343:SF3">
    <property type="entry name" value="PROTEASE DO-LIKE 8, CHLOROPLASTIC"/>
    <property type="match status" value="1"/>
</dbReference>
<dbReference type="GO" id="GO:0006508">
    <property type="term" value="P:proteolysis"/>
    <property type="evidence" value="ECO:0007669"/>
    <property type="project" value="UniProtKB-KW"/>
</dbReference>
<dbReference type="PRINTS" id="PR00834">
    <property type="entry name" value="PROTEASES2C"/>
</dbReference>
<organism evidence="7 8">
    <name type="scientific">Blastopirellula marina</name>
    <dbReference type="NCBI Taxonomy" id="124"/>
    <lineage>
        <taxon>Bacteria</taxon>
        <taxon>Pseudomonadati</taxon>
        <taxon>Planctomycetota</taxon>
        <taxon>Planctomycetia</taxon>
        <taxon>Pirellulales</taxon>
        <taxon>Pirellulaceae</taxon>
        <taxon>Blastopirellula</taxon>
    </lineage>
</organism>
<keyword evidence="3" id="KW-0378">Hydrolase</keyword>
<dbReference type="FunFam" id="2.40.10.10:FF:000001">
    <property type="entry name" value="Periplasmic serine protease DegS"/>
    <property type="match status" value="1"/>
</dbReference>
<dbReference type="InterPro" id="IPR036034">
    <property type="entry name" value="PDZ_sf"/>
</dbReference>
<proteinExistence type="inferred from homology"/>
<keyword evidence="5" id="KW-1133">Transmembrane helix</keyword>
<dbReference type="PANTHER" id="PTHR43343">
    <property type="entry name" value="PEPTIDASE S12"/>
    <property type="match status" value="1"/>
</dbReference>
<evidence type="ECO:0000256" key="3">
    <source>
        <dbReference type="ARBA" id="ARBA00022801"/>
    </source>
</evidence>
<keyword evidence="5" id="KW-0812">Transmembrane</keyword>
<dbReference type="SMART" id="SM00228">
    <property type="entry name" value="PDZ"/>
    <property type="match status" value="1"/>
</dbReference>
<name>A0A2S8GHA8_9BACT</name>
<dbReference type="GO" id="GO:0004252">
    <property type="term" value="F:serine-type endopeptidase activity"/>
    <property type="evidence" value="ECO:0007669"/>
    <property type="project" value="InterPro"/>
</dbReference>
<dbReference type="RefSeq" id="WP_105350468.1">
    <property type="nucleotide sequence ID" value="NZ_PUIB01000001.1"/>
</dbReference>
<dbReference type="EMBL" id="PUIB01000001">
    <property type="protein sequence ID" value="PQO43394.1"/>
    <property type="molecule type" value="Genomic_DNA"/>
</dbReference>
<comment type="caution">
    <text evidence="7">The sequence shown here is derived from an EMBL/GenBank/DDBJ whole genome shotgun (WGS) entry which is preliminary data.</text>
</comment>
<keyword evidence="5" id="KW-0472">Membrane</keyword>
<accession>A0A2S8GHA8</accession>
<evidence type="ECO:0000313" key="7">
    <source>
        <dbReference type="EMBL" id="PQO43394.1"/>
    </source>
</evidence>
<evidence type="ECO:0000313" key="8">
    <source>
        <dbReference type="Proteomes" id="UP000239388"/>
    </source>
</evidence>